<accession>A0AAV2B5X2</accession>
<dbReference type="Proteomes" id="UP001497382">
    <property type="component" value="Unassembled WGS sequence"/>
</dbReference>
<name>A0AAV2B5X2_9ARAC</name>
<reference evidence="2 3" key="1">
    <citation type="submission" date="2024-04" db="EMBL/GenBank/DDBJ databases">
        <authorList>
            <person name="Rising A."/>
            <person name="Reimegard J."/>
            <person name="Sonavane S."/>
            <person name="Akerstrom W."/>
            <person name="Nylinder S."/>
            <person name="Hedman E."/>
            <person name="Kallberg Y."/>
        </authorList>
    </citation>
    <scope>NUCLEOTIDE SEQUENCE [LARGE SCALE GENOMIC DNA]</scope>
</reference>
<evidence type="ECO:0000313" key="3">
    <source>
        <dbReference type="Proteomes" id="UP001497382"/>
    </source>
</evidence>
<gene>
    <name evidence="2" type="ORF">LARSCL_LOCUS17113</name>
</gene>
<protein>
    <submittedName>
        <fullName evidence="2">Uncharacterized protein</fullName>
    </submittedName>
</protein>
<proteinExistence type="predicted"/>
<evidence type="ECO:0000313" key="2">
    <source>
        <dbReference type="EMBL" id="CAL1291487.1"/>
    </source>
</evidence>
<feature type="region of interest" description="Disordered" evidence="1">
    <location>
        <begin position="1"/>
        <end position="42"/>
    </location>
</feature>
<comment type="caution">
    <text evidence="2">The sequence shown here is derived from an EMBL/GenBank/DDBJ whole genome shotgun (WGS) entry which is preliminary data.</text>
</comment>
<dbReference type="EMBL" id="CAXIEN010000283">
    <property type="protein sequence ID" value="CAL1291487.1"/>
    <property type="molecule type" value="Genomic_DNA"/>
</dbReference>
<keyword evidence="3" id="KW-1185">Reference proteome</keyword>
<dbReference type="AlphaFoldDB" id="A0AAV2B5X2"/>
<sequence length="42" mass="4960">MLFSAERDFSNEQEEPENGPQQQKTKGSLKFFHNHLPLDKKK</sequence>
<feature type="compositionally biased region" description="Basic and acidic residues" evidence="1">
    <location>
        <begin position="1"/>
        <end position="10"/>
    </location>
</feature>
<evidence type="ECO:0000256" key="1">
    <source>
        <dbReference type="SAM" id="MobiDB-lite"/>
    </source>
</evidence>
<organism evidence="2 3">
    <name type="scientific">Larinioides sclopetarius</name>
    <dbReference type="NCBI Taxonomy" id="280406"/>
    <lineage>
        <taxon>Eukaryota</taxon>
        <taxon>Metazoa</taxon>
        <taxon>Ecdysozoa</taxon>
        <taxon>Arthropoda</taxon>
        <taxon>Chelicerata</taxon>
        <taxon>Arachnida</taxon>
        <taxon>Araneae</taxon>
        <taxon>Araneomorphae</taxon>
        <taxon>Entelegynae</taxon>
        <taxon>Araneoidea</taxon>
        <taxon>Araneidae</taxon>
        <taxon>Larinioides</taxon>
    </lineage>
</organism>